<evidence type="ECO:0000313" key="9">
    <source>
        <dbReference type="EnsemblPlants" id="AUR62044159-RA:cds"/>
    </source>
</evidence>
<dbReference type="Gene3D" id="2.60.40.790">
    <property type="match status" value="1"/>
</dbReference>
<dbReference type="PANTHER" id="PTHR43670:SF114">
    <property type="entry name" value="OS05G0592000 PROTEIN"/>
    <property type="match status" value="1"/>
</dbReference>
<reference evidence="9" key="2">
    <citation type="submission" date="2021-03" db="UniProtKB">
        <authorList>
            <consortium name="EnsemblPlants"/>
        </authorList>
    </citation>
    <scope>IDENTIFICATION</scope>
</reference>
<evidence type="ECO:0000256" key="1">
    <source>
        <dbReference type="ARBA" id="ARBA00004162"/>
    </source>
</evidence>
<keyword evidence="10" id="KW-1185">Reference proteome</keyword>
<dbReference type="CDD" id="cd00298">
    <property type="entry name" value="ACD_sHsps_p23-like"/>
    <property type="match status" value="1"/>
</dbReference>
<dbReference type="Gramene" id="AUR62044159-RA">
    <property type="protein sequence ID" value="AUR62044159-RA:cds"/>
    <property type="gene ID" value="AUR62044159"/>
</dbReference>
<dbReference type="Pfam" id="PF00011">
    <property type="entry name" value="HSP20"/>
    <property type="match status" value="1"/>
</dbReference>
<evidence type="ECO:0000256" key="2">
    <source>
        <dbReference type="ARBA" id="ARBA00022475"/>
    </source>
</evidence>
<dbReference type="AlphaFoldDB" id="A0A803NDG2"/>
<dbReference type="OMA" id="INTFINF"/>
<reference evidence="9" key="1">
    <citation type="journal article" date="2017" name="Nature">
        <title>The genome of Chenopodium quinoa.</title>
        <authorList>
            <person name="Jarvis D.E."/>
            <person name="Ho Y.S."/>
            <person name="Lightfoot D.J."/>
            <person name="Schmoeckel S.M."/>
            <person name="Li B."/>
            <person name="Borm T.J.A."/>
            <person name="Ohyanagi H."/>
            <person name="Mineta K."/>
            <person name="Michell C.T."/>
            <person name="Saber N."/>
            <person name="Kharbatia N.M."/>
            <person name="Rupper R.R."/>
            <person name="Sharp A.R."/>
            <person name="Dally N."/>
            <person name="Boughton B.A."/>
            <person name="Woo Y.H."/>
            <person name="Gao G."/>
            <person name="Schijlen E.G.W.M."/>
            <person name="Guo X."/>
            <person name="Momin A.A."/>
            <person name="Negrao S."/>
            <person name="Al-Babili S."/>
            <person name="Gehring C."/>
            <person name="Roessner U."/>
            <person name="Jung C."/>
            <person name="Murphy K."/>
            <person name="Arold S.T."/>
            <person name="Gojobori T."/>
            <person name="van der Linden C.G."/>
            <person name="van Loo E.N."/>
            <person name="Jellen E.N."/>
            <person name="Maughan P.J."/>
            <person name="Tester M."/>
        </authorList>
    </citation>
    <scope>NUCLEOTIDE SEQUENCE [LARGE SCALE GENOMIC DNA]</scope>
    <source>
        <strain evidence="9">cv. PI 614886</strain>
    </source>
</reference>
<sequence>MAIKTKNSSAAPSYIDFDPLCDLHTEEGLETLIINLPDFKKNQLKVQVNKDGVLRVSGERPTNADGTKRCRFIKDTKLLESCDVNGIRAKFTEGRLHVMIPKKVTPTIPKIIQEPHPTTSPTPPHQAEEPETRMTSDDQVKDDHHMFEHGSIMQRLHLQGRKVALGFGVAVVTMVAIGAFVAS</sequence>
<proteinExistence type="inferred from homology"/>
<protein>
    <recommendedName>
        <fullName evidence="8">SHSP domain-containing protein</fullName>
    </recommendedName>
</protein>
<comment type="subcellular location">
    <subcellularLocation>
        <location evidence="1">Cell membrane</location>
        <topology evidence="1">Single-pass membrane protein</topology>
    </subcellularLocation>
</comment>
<accession>A0A803NDG2</accession>
<evidence type="ECO:0000256" key="3">
    <source>
        <dbReference type="ARBA" id="ARBA00022821"/>
    </source>
</evidence>
<dbReference type="GO" id="GO:0005886">
    <property type="term" value="C:plasma membrane"/>
    <property type="evidence" value="ECO:0007669"/>
    <property type="project" value="UniProtKB-SubCell"/>
</dbReference>
<keyword evidence="2" id="KW-1003">Cell membrane</keyword>
<dbReference type="SMR" id="A0A803NDG2"/>
<feature type="compositionally biased region" description="Basic and acidic residues" evidence="6">
    <location>
        <begin position="126"/>
        <end position="138"/>
    </location>
</feature>
<dbReference type="SUPFAM" id="SSF49764">
    <property type="entry name" value="HSP20-like chaperones"/>
    <property type="match status" value="1"/>
</dbReference>
<dbReference type="GO" id="GO:0006952">
    <property type="term" value="P:defense response"/>
    <property type="evidence" value="ECO:0007669"/>
    <property type="project" value="UniProtKB-KW"/>
</dbReference>
<dbReference type="InterPro" id="IPR002068">
    <property type="entry name" value="A-crystallin/Hsp20_dom"/>
</dbReference>
<evidence type="ECO:0000313" key="10">
    <source>
        <dbReference type="Proteomes" id="UP000596660"/>
    </source>
</evidence>
<dbReference type="Proteomes" id="UP000596660">
    <property type="component" value="Unplaced"/>
</dbReference>
<feature type="domain" description="SHSP" evidence="8">
    <location>
        <begin position="11"/>
        <end position="118"/>
    </location>
</feature>
<dbReference type="EnsemblPlants" id="AUR62044159-RA">
    <property type="protein sequence ID" value="AUR62044159-RA:cds"/>
    <property type="gene ID" value="AUR62044159"/>
</dbReference>
<keyword evidence="3" id="KW-0611">Plant defense</keyword>
<name>A0A803NDG2_CHEQI</name>
<comment type="similarity">
    <text evidence="4 5">Belongs to the small heat shock protein (HSP20) family.</text>
</comment>
<evidence type="ECO:0000256" key="5">
    <source>
        <dbReference type="RuleBase" id="RU003616"/>
    </source>
</evidence>
<evidence type="ECO:0000256" key="4">
    <source>
        <dbReference type="PROSITE-ProRule" id="PRU00285"/>
    </source>
</evidence>
<dbReference type="GO" id="GO:0034605">
    <property type="term" value="P:cellular response to heat"/>
    <property type="evidence" value="ECO:0007669"/>
    <property type="project" value="TreeGrafter"/>
</dbReference>
<dbReference type="PROSITE" id="PS01031">
    <property type="entry name" value="SHSP"/>
    <property type="match status" value="1"/>
</dbReference>
<dbReference type="InterPro" id="IPR008978">
    <property type="entry name" value="HSP20-like_chaperone"/>
</dbReference>
<evidence type="ECO:0000259" key="8">
    <source>
        <dbReference type="PROSITE" id="PS01031"/>
    </source>
</evidence>
<dbReference type="PANTHER" id="PTHR43670">
    <property type="entry name" value="HEAT SHOCK PROTEIN 26"/>
    <property type="match status" value="1"/>
</dbReference>
<keyword evidence="7" id="KW-0472">Membrane</keyword>
<feature type="transmembrane region" description="Helical" evidence="7">
    <location>
        <begin position="163"/>
        <end position="182"/>
    </location>
</feature>
<feature type="region of interest" description="Disordered" evidence="6">
    <location>
        <begin position="110"/>
        <end position="138"/>
    </location>
</feature>
<keyword evidence="7" id="KW-0812">Transmembrane</keyword>
<keyword evidence="7" id="KW-1133">Transmembrane helix</keyword>
<evidence type="ECO:0000256" key="7">
    <source>
        <dbReference type="SAM" id="Phobius"/>
    </source>
</evidence>
<organism evidence="9 10">
    <name type="scientific">Chenopodium quinoa</name>
    <name type="common">Quinoa</name>
    <dbReference type="NCBI Taxonomy" id="63459"/>
    <lineage>
        <taxon>Eukaryota</taxon>
        <taxon>Viridiplantae</taxon>
        <taxon>Streptophyta</taxon>
        <taxon>Embryophyta</taxon>
        <taxon>Tracheophyta</taxon>
        <taxon>Spermatophyta</taxon>
        <taxon>Magnoliopsida</taxon>
        <taxon>eudicotyledons</taxon>
        <taxon>Gunneridae</taxon>
        <taxon>Pentapetalae</taxon>
        <taxon>Caryophyllales</taxon>
        <taxon>Chenopodiaceae</taxon>
        <taxon>Chenopodioideae</taxon>
        <taxon>Atripliceae</taxon>
        <taxon>Chenopodium</taxon>
    </lineage>
</organism>
<evidence type="ECO:0000256" key="6">
    <source>
        <dbReference type="SAM" id="MobiDB-lite"/>
    </source>
</evidence>